<sequence>MLAKTFFTALSVLATCVAAGMYPAKGPVKMLTQKDFKKVLSEDRAVIVAFVAPWCGHCKNLTPEYLSAAKALNPLVPFYAVDCDEQANKAICGEQGIKGFPTIKSFPRGLKTPAHDYRGERKSGAIIEYMTSEVPNRAAVVKGHAQVEPWLKKDPTLPHALLLTSKPKAPLLWKVVANKFNKQVGFGVSKDADGATAKTLGIAEATGKESHILVW</sequence>
<dbReference type="AlphaFoldDB" id="A0A0C3Q7H0"/>
<evidence type="ECO:0000313" key="4">
    <source>
        <dbReference type="Proteomes" id="UP000054248"/>
    </source>
</evidence>
<feature type="chain" id="PRO_5002168390" description="Thioredoxin domain-containing protein" evidence="1">
    <location>
        <begin position="19"/>
        <end position="215"/>
    </location>
</feature>
<dbReference type="STRING" id="1051891.A0A0C3Q7H0"/>
<dbReference type="OrthoDB" id="427280at2759"/>
<gene>
    <name evidence="3" type="ORF">M407DRAFT_245988</name>
</gene>
<evidence type="ECO:0000313" key="3">
    <source>
        <dbReference type="EMBL" id="KIO19981.1"/>
    </source>
</evidence>
<dbReference type="InterPro" id="IPR013766">
    <property type="entry name" value="Thioredoxin_domain"/>
</dbReference>
<dbReference type="PANTHER" id="PTHR45815:SF3">
    <property type="entry name" value="PROTEIN DISULFIDE-ISOMERASE A6"/>
    <property type="match status" value="1"/>
</dbReference>
<feature type="signal peptide" evidence="1">
    <location>
        <begin position="1"/>
        <end position="18"/>
    </location>
</feature>
<dbReference type="Pfam" id="PF00085">
    <property type="entry name" value="Thioredoxin"/>
    <property type="match status" value="1"/>
</dbReference>
<accession>A0A0C3Q7H0</accession>
<dbReference type="HOGENOM" id="CLU_059951_1_0_1"/>
<dbReference type="PRINTS" id="PR00421">
    <property type="entry name" value="THIOREDOXIN"/>
</dbReference>
<dbReference type="Gene3D" id="3.40.30.10">
    <property type="entry name" value="Glutaredoxin"/>
    <property type="match status" value="1"/>
</dbReference>
<dbReference type="InterPro" id="IPR036249">
    <property type="entry name" value="Thioredoxin-like_sf"/>
</dbReference>
<evidence type="ECO:0000256" key="1">
    <source>
        <dbReference type="SAM" id="SignalP"/>
    </source>
</evidence>
<dbReference type="SUPFAM" id="SSF52833">
    <property type="entry name" value="Thioredoxin-like"/>
    <property type="match status" value="1"/>
</dbReference>
<evidence type="ECO:0000259" key="2">
    <source>
        <dbReference type="PROSITE" id="PS51352"/>
    </source>
</evidence>
<dbReference type="GO" id="GO:0015035">
    <property type="term" value="F:protein-disulfide reductase activity"/>
    <property type="evidence" value="ECO:0007669"/>
    <property type="project" value="TreeGrafter"/>
</dbReference>
<dbReference type="GO" id="GO:0005788">
    <property type="term" value="C:endoplasmic reticulum lumen"/>
    <property type="evidence" value="ECO:0007669"/>
    <property type="project" value="TreeGrafter"/>
</dbReference>
<dbReference type="PROSITE" id="PS51352">
    <property type="entry name" value="THIOREDOXIN_2"/>
    <property type="match status" value="1"/>
</dbReference>
<dbReference type="GO" id="GO:0034976">
    <property type="term" value="P:response to endoplasmic reticulum stress"/>
    <property type="evidence" value="ECO:0007669"/>
    <property type="project" value="TreeGrafter"/>
</dbReference>
<organism evidence="3 4">
    <name type="scientific">Tulasnella calospora MUT 4182</name>
    <dbReference type="NCBI Taxonomy" id="1051891"/>
    <lineage>
        <taxon>Eukaryota</taxon>
        <taxon>Fungi</taxon>
        <taxon>Dikarya</taxon>
        <taxon>Basidiomycota</taxon>
        <taxon>Agaricomycotina</taxon>
        <taxon>Agaricomycetes</taxon>
        <taxon>Cantharellales</taxon>
        <taxon>Tulasnellaceae</taxon>
        <taxon>Tulasnella</taxon>
    </lineage>
</organism>
<reference evidence="4" key="2">
    <citation type="submission" date="2015-01" db="EMBL/GenBank/DDBJ databases">
        <title>Evolutionary Origins and Diversification of the Mycorrhizal Mutualists.</title>
        <authorList>
            <consortium name="DOE Joint Genome Institute"/>
            <consortium name="Mycorrhizal Genomics Consortium"/>
            <person name="Kohler A."/>
            <person name="Kuo A."/>
            <person name="Nagy L.G."/>
            <person name="Floudas D."/>
            <person name="Copeland A."/>
            <person name="Barry K.W."/>
            <person name="Cichocki N."/>
            <person name="Veneault-Fourrey C."/>
            <person name="LaButti K."/>
            <person name="Lindquist E.A."/>
            <person name="Lipzen A."/>
            <person name="Lundell T."/>
            <person name="Morin E."/>
            <person name="Murat C."/>
            <person name="Riley R."/>
            <person name="Ohm R."/>
            <person name="Sun H."/>
            <person name="Tunlid A."/>
            <person name="Henrissat B."/>
            <person name="Grigoriev I.V."/>
            <person name="Hibbett D.S."/>
            <person name="Martin F."/>
        </authorList>
    </citation>
    <scope>NUCLEOTIDE SEQUENCE [LARGE SCALE GENOMIC DNA]</scope>
    <source>
        <strain evidence="4">MUT 4182</strain>
    </source>
</reference>
<feature type="non-terminal residue" evidence="3">
    <location>
        <position position="215"/>
    </location>
</feature>
<feature type="domain" description="Thioredoxin" evidence="2">
    <location>
        <begin position="10"/>
        <end position="135"/>
    </location>
</feature>
<dbReference type="EMBL" id="KN823194">
    <property type="protein sequence ID" value="KIO19981.1"/>
    <property type="molecule type" value="Genomic_DNA"/>
</dbReference>
<name>A0A0C3Q7H0_9AGAM</name>
<proteinExistence type="predicted"/>
<keyword evidence="1" id="KW-0732">Signal</keyword>
<dbReference type="PANTHER" id="PTHR45815">
    <property type="entry name" value="PROTEIN DISULFIDE-ISOMERASE A6"/>
    <property type="match status" value="1"/>
</dbReference>
<protein>
    <recommendedName>
        <fullName evidence="2">Thioredoxin domain-containing protein</fullName>
    </recommendedName>
</protein>
<reference evidence="3 4" key="1">
    <citation type="submission" date="2014-04" db="EMBL/GenBank/DDBJ databases">
        <authorList>
            <consortium name="DOE Joint Genome Institute"/>
            <person name="Kuo A."/>
            <person name="Girlanda M."/>
            <person name="Perotto S."/>
            <person name="Kohler A."/>
            <person name="Nagy L.G."/>
            <person name="Floudas D."/>
            <person name="Copeland A."/>
            <person name="Barry K.W."/>
            <person name="Cichocki N."/>
            <person name="Veneault-Fourrey C."/>
            <person name="LaButti K."/>
            <person name="Lindquist E.A."/>
            <person name="Lipzen A."/>
            <person name="Lundell T."/>
            <person name="Morin E."/>
            <person name="Murat C."/>
            <person name="Sun H."/>
            <person name="Tunlid A."/>
            <person name="Henrissat B."/>
            <person name="Grigoriev I.V."/>
            <person name="Hibbett D.S."/>
            <person name="Martin F."/>
            <person name="Nordberg H.P."/>
            <person name="Cantor M.N."/>
            <person name="Hua S.X."/>
        </authorList>
    </citation>
    <scope>NUCLEOTIDE SEQUENCE [LARGE SCALE GENOMIC DNA]</scope>
    <source>
        <strain evidence="3 4">MUT 4182</strain>
    </source>
</reference>
<keyword evidence="4" id="KW-1185">Reference proteome</keyword>
<dbReference type="Proteomes" id="UP000054248">
    <property type="component" value="Unassembled WGS sequence"/>
</dbReference>